<keyword evidence="1" id="KW-0812">Transmembrane</keyword>
<dbReference type="Proteomes" id="UP000595374">
    <property type="component" value="Chromosome"/>
</dbReference>
<dbReference type="AlphaFoldDB" id="A0A7T4DJZ1"/>
<proteinExistence type="predicted"/>
<name>A0A7T4DJZ1_9MICO</name>
<keyword evidence="1" id="KW-1133">Transmembrane helix</keyword>
<keyword evidence="1" id="KW-0472">Membrane</keyword>
<protein>
    <submittedName>
        <fullName evidence="2">Uncharacterized protein</fullName>
    </submittedName>
</protein>
<organism evidence="2 3">
    <name type="scientific">Brevibacterium casei</name>
    <dbReference type="NCBI Taxonomy" id="33889"/>
    <lineage>
        <taxon>Bacteria</taxon>
        <taxon>Bacillati</taxon>
        <taxon>Actinomycetota</taxon>
        <taxon>Actinomycetes</taxon>
        <taxon>Micrococcales</taxon>
        <taxon>Brevibacteriaceae</taxon>
        <taxon>Brevibacterium</taxon>
    </lineage>
</organism>
<evidence type="ECO:0000313" key="3">
    <source>
        <dbReference type="Proteomes" id="UP000595374"/>
    </source>
</evidence>
<evidence type="ECO:0000313" key="2">
    <source>
        <dbReference type="EMBL" id="QQB14946.1"/>
    </source>
</evidence>
<gene>
    <name evidence="2" type="ORF">I6H47_02935</name>
</gene>
<dbReference type="RefSeq" id="WP_198499981.1">
    <property type="nucleotide sequence ID" value="NZ_CP065989.1"/>
</dbReference>
<reference evidence="2 3" key="1">
    <citation type="submission" date="2020-12" db="EMBL/GenBank/DDBJ databases">
        <title>FDA dAtabase for Regulatory Grade micrObial Sequences (FDA-ARGOS): Supporting development and validation of Infectious Disease Dx tests.</title>
        <authorList>
            <person name="Sproer C."/>
            <person name="Gronow S."/>
            <person name="Severitt S."/>
            <person name="Schroder I."/>
            <person name="Tallon L."/>
            <person name="Sadzewicz L."/>
            <person name="Zhao X."/>
            <person name="Boylan J."/>
            <person name="Ott S."/>
            <person name="Bowen H."/>
            <person name="Vavikolanu K."/>
            <person name="Mehta A."/>
            <person name="Aluvathingal J."/>
            <person name="Nadendla S."/>
            <person name="Lowell S."/>
            <person name="Myers T."/>
            <person name="Yan Y."/>
            <person name="Sichtig H."/>
        </authorList>
    </citation>
    <scope>NUCLEOTIDE SEQUENCE [LARGE SCALE GENOMIC DNA]</scope>
    <source>
        <strain evidence="2 3">FDAARGOS_990</strain>
    </source>
</reference>
<accession>A0A7T4DJZ1</accession>
<sequence>MVNRQLPRPNASSWTTAVIAAILGGIVGFLLFDPLFAVPFAVMGFLVGIGGAYSVQSAKKPDDRPDSPGD</sequence>
<dbReference type="EMBL" id="CP065989">
    <property type="protein sequence ID" value="QQB14946.1"/>
    <property type="molecule type" value="Genomic_DNA"/>
</dbReference>
<evidence type="ECO:0000256" key="1">
    <source>
        <dbReference type="SAM" id="Phobius"/>
    </source>
</evidence>
<feature type="transmembrane region" description="Helical" evidence="1">
    <location>
        <begin position="38"/>
        <end position="55"/>
    </location>
</feature>
<feature type="transmembrane region" description="Helical" evidence="1">
    <location>
        <begin position="12"/>
        <end position="32"/>
    </location>
</feature>